<evidence type="ECO:0000256" key="8">
    <source>
        <dbReference type="ARBA" id="ARBA00022737"/>
    </source>
</evidence>
<feature type="region of interest" description="Disordered" evidence="15">
    <location>
        <begin position="437"/>
        <end position="527"/>
    </location>
</feature>
<dbReference type="GO" id="GO:0005634">
    <property type="term" value="C:nucleus"/>
    <property type="evidence" value="ECO:0007669"/>
    <property type="project" value="UniProtKB-SubCell"/>
</dbReference>
<feature type="compositionally biased region" description="Polar residues" evidence="15">
    <location>
        <begin position="518"/>
        <end position="527"/>
    </location>
</feature>
<feature type="compositionally biased region" description="Polar residues" evidence="15">
    <location>
        <begin position="942"/>
        <end position="951"/>
    </location>
</feature>
<keyword evidence="13" id="KW-0539">Nucleus</keyword>
<feature type="compositionally biased region" description="Basic and acidic residues" evidence="15">
    <location>
        <begin position="473"/>
        <end position="492"/>
    </location>
</feature>
<evidence type="ECO:0000256" key="7">
    <source>
        <dbReference type="ARBA" id="ARBA00022553"/>
    </source>
</evidence>
<evidence type="ECO:0000256" key="3">
    <source>
        <dbReference type="ARBA" id="ARBA00015014"/>
    </source>
</evidence>
<feature type="region of interest" description="Disordered" evidence="15">
    <location>
        <begin position="156"/>
        <end position="260"/>
    </location>
</feature>
<evidence type="ECO:0000256" key="12">
    <source>
        <dbReference type="ARBA" id="ARBA00023204"/>
    </source>
</evidence>
<evidence type="ECO:0000256" key="10">
    <source>
        <dbReference type="ARBA" id="ARBA00022843"/>
    </source>
</evidence>
<dbReference type="CTD" id="9656"/>
<name>A0A6P6C1E7_PTEVA</name>
<dbReference type="InterPro" id="IPR036420">
    <property type="entry name" value="BRCT_dom_sf"/>
</dbReference>
<keyword evidence="9" id="KW-0227">DNA damage</keyword>
<dbReference type="GeneID" id="105308139"/>
<reference evidence="19" key="1">
    <citation type="submission" date="2025-08" db="UniProtKB">
        <authorList>
            <consortium name="RefSeq"/>
        </authorList>
    </citation>
    <scope>IDENTIFICATION</scope>
    <source>
        <tissue evidence="19">Kidney</tissue>
    </source>
</reference>
<evidence type="ECO:0000259" key="16">
    <source>
        <dbReference type="PROSITE" id="PS50006"/>
    </source>
</evidence>
<sequence>MHQETMIMEDTQAISWEVEEEEETERPSESLGHSLEPLGRLHIFSSAHGPEKDFPLYLGKNVVGRMPDCSVALPFPSISKQHAVIEILAWDKAPVLRDCGSLNGTQILRPPKVLSPGMSHRLRDQELVLFADLPCQYHRLNVPLPFVSRGPLTVEETPRVQGRTQPQGLLLAEDSEEEVDSLSERCVVKESRTTSSPVATVIPESDEEGPSLAPDGPGPPFAFNLDSDTDEEENQQPAAGEASSAATRDATAETEQPKAVVTEIQLEKNQCSVKERNNDTKIKSDARNGVVPIGVILERSQPAGEDSETDVDDESRPPGRPVDLHLERTQPSGFIDSDTDLEEEGVPATPAVDPMKKRQILHGVSTNSPGGLDLAHLQETLADSDTDVEKGEASLMVPLERSQVSMVIDSNTDDEEEVSAALTLACLKESRAAVWNRDTDVEEDRTQPVAILEQSQTSSGKDSDTDVEEEGFLVEKRESVPKGHTDKAHSEKSQPPFGDSDIEVEKDKSSPGVHLERNQASATMGINTQVEEEVPPGPAITLQEKHQMPVVWTNRTNMEAEGGPAKLPVVHLEEAQPPPGGDYETDAEERISSAALAVADERKSQLPAEREAECALAVLEQERALEAGAQGGSPVAQVEEDPLPVSQENLTDLVVDTGTPGEPTQPQRKGAQPLTESGREPHMDKTKDSRDNNDDSEDLDLQATQCFVERENQNLEGALDEPWEVLATQPFYPRESEASETQPIAAHLEAHGSCPSPSRAMRRDQHPESPVHAEPLESQGRGMQTVERGMGHLNCKIPPAEEPSRGDPESLDAYLPPTVPEASSPLETPLISQSQKHPAPHLLSPFPPSLEPPIAMTRQNGSQEALETPLSSELAPLHAEPKARLWGSSRMTSPVSSLAVEPHLTSSIDHPVSPKPTSWATRIRTRRFSEMTPAPVVPTAPELQSSTSKDQPVTPKPTSRVTRSRTRRSSVKTPAPVVPTGPEFQPSISTDQPITPKPTYRVTRGRTHRSSVKTPEPSVPSAPELQLFISTNQPVTPKPTSRGRTHRSSVKTPEPIIPSAPELQHSTSMDRPVSSRPTSRATRGRTHRSSVKTPQSIVLTAPELQSSTSKGQSVTTELISGATWGRAHRSFVKIPEPVVPIVPELQPSTPTDQPVIPKPISQGRTPRSSVKTPESIVPTAPELQPSTKHQPVALEPTSRATRGRTRRSSVKTHQLVESTALDLESLNPTDQPVTRKAIAQGAQSRTLRSTTSSVLVSTKLEFQSPTDQPISPELIPQGNYSGRPRATRKHGSLSVPIIHEPCSAPPEPNSRSSRNQRRGAVKAAESRRTIPAPAFAQIPEAPTHAPQIQKAEEAGRYGFTPEPPPKASQNHKRPLGTADLPPLQKRLQRGEVSQKTAFLKEKEDPAERPGKEEDVVITGPGKRKRDQTEEEPKGMPGRSLRRTKLNESTAPKVLFTGVVDARGERAVLALGGSLASSVAEASHLVTDRIRRTVKFLCALGRGIPILSLDWLHQSRKAGCFLPPDEYVVTDPEQEKNFGFSLRDALSRAQKRRLLEGYEIHVTPGVQPPPLQMGEIISCCGGTVLSSMPRSYKPQRVVITCSQDFPRCSIPFRVGLPILSPEFLLTGVLKQEAKPEAFVLSTLEMSST</sequence>
<feature type="compositionally biased region" description="Basic residues" evidence="15">
    <location>
        <begin position="1201"/>
        <end position="1210"/>
    </location>
</feature>
<keyword evidence="5" id="KW-0488">Methylation</keyword>
<dbReference type="Gene3D" id="3.40.50.10190">
    <property type="entry name" value="BRCT domain"/>
    <property type="match status" value="2"/>
</dbReference>
<feature type="region of interest" description="Disordered" evidence="15">
    <location>
        <begin position="906"/>
        <end position="1113"/>
    </location>
</feature>
<dbReference type="RefSeq" id="XP_023381147.1">
    <property type="nucleotide sequence ID" value="XM_023525379.1"/>
</dbReference>
<dbReference type="Pfam" id="PF16589">
    <property type="entry name" value="BRCT_2"/>
    <property type="match status" value="1"/>
</dbReference>
<feature type="compositionally biased region" description="Basic and acidic residues" evidence="15">
    <location>
        <begin position="761"/>
        <end position="775"/>
    </location>
</feature>
<keyword evidence="10" id="KW-0832">Ubl conjugation</keyword>
<dbReference type="FunFam" id="3.40.50.10190:FF:000037">
    <property type="entry name" value="Mediator of DNA damage checkpoint protein 1"/>
    <property type="match status" value="1"/>
</dbReference>
<feature type="domain" description="FHA" evidence="16">
    <location>
        <begin position="61"/>
        <end position="107"/>
    </location>
</feature>
<dbReference type="PANTHER" id="PTHR23196">
    <property type="entry name" value="PAX TRANSCRIPTION ACTIVATION DOMAIN INTERACTING PROTEIN"/>
    <property type="match status" value="1"/>
</dbReference>
<feature type="compositionally biased region" description="Basic and acidic residues" evidence="15">
    <location>
        <begin position="1398"/>
        <end position="1414"/>
    </location>
</feature>
<evidence type="ECO:0000256" key="9">
    <source>
        <dbReference type="ARBA" id="ARBA00022763"/>
    </source>
</evidence>
<dbReference type="SMART" id="SM00292">
    <property type="entry name" value="BRCT"/>
    <property type="match status" value="2"/>
</dbReference>
<dbReference type="GO" id="GO:0005694">
    <property type="term" value="C:chromosome"/>
    <property type="evidence" value="ECO:0007669"/>
    <property type="project" value="UniProtKB-SubCell"/>
</dbReference>
<evidence type="ECO:0000256" key="6">
    <source>
        <dbReference type="ARBA" id="ARBA00022499"/>
    </source>
</evidence>
<keyword evidence="12" id="KW-0234">DNA repair</keyword>
<dbReference type="FunFam" id="2.60.200.20:FF:000029">
    <property type="entry name" value="Mediator of DNA damage checkpoint protein 1"/>
    <property type="match status" value="1"/>
</dbReference>
<evidence type="ECO:0000256" key="15">
    <source>
        <dbReference type="SAM" id="MobiDB-lite"/>
    </source>
</evidence>
<protein>
    <recommendedName>
        <fullName evidence="3">Mediator of DNA damage checkpoint protein 1</fullName>
    </recommendedName>
</protein>
<feature type="region of interest" description="Disordered" evidence="15">
    <location>
        <begin position="627"/>
        <end position="702"/>
    </location>
</feature>
<evidence type="ECO:0000256" key="5">
    <source>
        <dbReference type="ARBA" id="ARBA00022481"/>
    </source>
</evidence>
<feature type="compositionally biased region" description="Basic and acidic residues" evidence="15">
    <location>
        <begin position="182"/>
        <end position="192"/>
    </location>
</feature>
<dbReference type="Pfam" id="PF16770">
    <property type="entry name" value="RTT107_BRCT_5"/>
    <property type="match status" value="1"/>
</dbReference>
<evidence type="ECO:0000256" key="1">
    <source>
        <dbReference type="ARBA" id="ARBA00004123"/>
    </source>
</evidence>
<evidence type="ECO:0000256" key="11">
    <source>
        <dbReference type="ARBA" id="ARBA00022990"/>
    </source>
</evidence>
<feature type="region of interest" description="Disordered" evidence="15">
    <location>
        <begin position="1262"/>
        <end position="1446"/>
    </location>
</feature>
<proteinExistence type="predicted"/>
<keyword evidence="14" id="KW-0131">Cell cycle</keyword>
<accession>A0A6P6C1E7</accession>
<dbReference type="GO" id="GO:0006281">
    <property type="term" value="P:DNA repair"/>
    <property type="evidence" value="ECO:0007669"/>
    <property type="project" value="UniProtKB-KW"/>
</dbReference>
<dbReference type="InterPro" id="IPR008984">
    <property type="entry name" value="SMAD_FHA_dom_sf"/>
</dbReference>
<dbReference type="CDD" id="cd22665">
    <property type="entry name" value="FHA_MDC1"/>
    <property type="match status" value="1"/>
</dbReference>
<evidence type="ECO:0000313" key="18">
    <source>
        <dbReference type="Proteomes" id="UP000515202"/>
    </source>
</evidence>
<dbReference type="PROSITE" id="PS50172">
    <property type="entry name" value="BRCT"/>
    <property type="match status" value="1"/>
</dbReference>
<keyword evidence="11" id="KW-0007">Acetylation</keyword>
<dbReference type="PROSITE" id="PS50006">
    <property type="entry name" value="FHA_DOMAIN"/>
    <property type="match status" value="1"/>
</dbReference>
<evidence type="ECO:0000256" key="14">
    <source>
        <dbReference type="ARBA" id="ARBA00023306"/>
    </source>
</evidence>
<feature type="compositionally biased region" description="Polar residues" evidence="15">
    <location>
        <begin position="1028"/>
        <end position="1039"/>
    </location>
</feature>
<dbReference type="SUPFAM" id="SSF49879">
    <property type="entry name" value="SMAD/FHA domain"/>
    <property type="match status" value="1"/>
</dbReference>
<keyword evidence="8" id="KW-0677">Repeat</keyword>
<dbReference type="PANTHER" id="PTHR23196:SF34">
    <property type="entry name" value="MEDIATOR OF DNA DAMAGE CHECKPOINT PROTEIN 1"/>
    <property type="match status" value="1"/>
</dbReference>
<keyword evidence="7" id="KW-0597">Phosphoprotein</keyword>
<evidence type="ECO:0000259" key="17">
    <source>
        <dbReference type="PROSITE" id="PS50172"/>
    </source>
</evidence>
<evidence type="ECO:0000256" key="13">
    <source>
        <dbReference type="ARBA" id="ARBA00023242"/>
    </source>
</evidence>
<keyword evidence="4" id="KW-0158">Chromosome</keyword>
<evidence type="ECO:0000313" key="19">
    <source>
        <dbReference type="RefSeq" id="XP_023381147.1"/>
    </source>
</evidence>
<dbReference type="SMART" id="SM00240">
    <property type="entry name" value="FHA"/>
    <property type="match status" value="1"/>
</dbReference>
<dbReference type="Gene3D" id="2.60.200.20">
    <property type="match status" value="1"/>
</dbReference>
<feature type="compositionally biased region" description="Polar residues" evidence="15">
    <location>
        <begin position="1064"/>
        <end position="1081"/>
    </location>
</feature>
<dbReference type="InterPro" id="IPR051579">
    <property type="entry name" value="DDR_Transcriptional_Reg"/>
</dbReference>
<feature type="compositionally biased region" description="Basic and acidic residues" evidence="15">
    <location>
        <begin position="314"/>
        <end position="328"/>
    </location>
</feature>
<feature type="compositionally biased region" description="Basic and acidic residues" evidence="15">
    <location>
        <begin position="677"/>
        <end position="693"/>
    </location>
</feature>
<feature type="compositionally biased region" description="Polar residues" evidence="15">
    <location>
        <begin position="1162"/>
        <end position="1172"/>
    </location>
</feature>
<feature type="compositionally biased region" description="Polar residues" evidence="15">
    <location>
        <begin position="1091"/>
        <end position="1113"/>
    </location>
</feature>
<dbReference type="CDD" id="cd17744">
    <property type="entry name" value="BRCT_MDC1_rpt1"/>
    <property type="match status" value="1"/>
</dbReference>
<evidence type="ECO:0000256" key="4">
    <source>
        <dbReference type="ARBA" id="ARBA00022454"/>
    </source>
</evidence>
<comment type="subcellular location">
    <subcellularLocation>
        <location evidence="2">Chromosome</location>
    </subcellularLocation>
    <subcellularLocation>
        <location evidence="1">Nucleus</location>
    </subcellularLocation>
</comment>
<feature type="region of interest" description="Disordered" evidence="15">
    <location>
        <begin position="734"/>
        <end position="876"/>
    </location>
</feature>
<feature type="domain" description="BRCT" evidence="17">
    <location>
        <begin position="1450"/>
        <end position="1528"/>
    </location>
</feature>
<feature type="region of interest" description="Disordered" evidence="15">
    <location>
        <begin position="1144"/>
        <end position="1228"/>
    </location>
</feature>
<dbReference type="InterPro" id="IPR001357">
    <property type="entry name" value="BRCT_dom"/>
</dbReference>
<feature type="compositionally biased region" description="Polar residues" evidence="15">
    <location>
        <begin position="857"/>
        <end position="871"/>
    </location>
</feature>
<feature type="region of interest" description="Disordered" evidence="15">
    <location>
        <begin position="1"/>
        <end position="33"/>
    </location>
</feature>
<evidence type="ECO:0000256" key="2">
    <source>
        <dbReference type="ARBA" id="ARBA00004286"/>
    </source>
</evidence>
<keyword evidence="6" id="KW-1017">Isopeptide bond</keyword>
<organism evidence="18 19">
    <name type="scientific">Pteropus vampyrus</name>
    <name type="common">Large flying fox</name>
    <dbReference type="NCBI Taxonomy" id="132908"/>
    <lineage>
        <taxon>Eukaryota</taxon>
        <taxon>Metazoa</taxon>
        <taxon>Chordata</taxon>
        <taxon>Craniata</taxon>
        <taxon>Vertebrata</taxon>
        <taxon>Euteleostomi</taxon>
        <taxon>Mammalia</taxon>
        <taxon>Eutheria</taxon>
        <taxon>Laurasiatheria</taxon>
        <taxon>Chiroptera</taxon>
        <taxon>Yinpterochiroptera</taxon>
        <taxon>Pteropodoidea</taxon>
        <taxon>Pteropodidae</taxon>
        <taxon>Pteropodinae</taxon>
        <taxon>Pteropus</taxon>
    </lineage>
</organism>
<dbReference type="Proteomes" id="UP000515202">
    <property type="component" value="Unplaced"/>
</dbReference>
<dbReference type="InterPro" id="IPR000253">
    <property type="entry name" value="FHA_dom"/>
</dbReference>
<keyword evidence="18" id="KW-1185">Reference proteome</keyword>
<feature type="compositionally biased region" description="Basic and acidic residues" evidence="15">
    <location>
        <begin position="503"/>
        <end position="517"/>
    </location>
</feature>
<dbReference type="SUPFAM" id="SSF52113">
    <property type="entry name" value="BRCT domain"/>
    <property type="match status" value="2"/>
</dbReference>
<dbReference type="FunFam" id="3.40.50.10190:FF:000040">
    <property type="entry name" value="Mediator of DNA damage checkpoint protein 1"/>
    <property type="match status" value="1"/>
</dbReference>
<dbReference type="Pfam" id="PF00498">
    <property type="entry name" value="FHA"/>
    <property type="match status" value="1"/>
</dbReference>
<feature type="region of interest" description="Disordered" evidence="15">
    <location>
        <begin position="293"/>
        <end position="349"/>
    </location>
</feature>
<dbReference type="CDD" id="cd18441">
    <property type="entry name" value="BRCT_MDC1_rpt2"/>
    <property type="match status" value="1"/>
</dbReference>
<gene>
    <name evidence="19" type="primary">MDC1</name>
</gene>